<protein>
    <submittedName>
        <fullName evidence="2">GAF and ANTAR domain-containing protein</fullName>
    </submittedName>
</protein>
<dbReference type="Pfam" id="PF13185">
    <property type="entry name" value="GAF_2"/>
    <property type="match status" value="1"/>
</dbReference>
<evidence type="ECO:0000259" key="1">
    <source>
        <dbReference type="SMART" id="SM01012"/>
    </source>
</evidence>
<dbReference type="KEGG" id="sgrg:L0C25_00690"/>
<gene>
    <name evidence="2" type="ORF">L0C25_00690</name>
</gene>
<name>A0AA46YLL8_9ACTN</name>
<dbReference type="AlphaFoldDB" id="A0AA46YLL8"/>
<sequence>MGGLVADGTAPGDGWRAQAIALVRAEAAAGAPIDRLCRAAVRGLGLSGALTMVATSPATQLTGSSDQNVARIAELEFELGEGPSTDATVSRRPVLVPDLSRATRWPAYARFAMELGTAGVFALPLHVGAVHLGVLVLASDEVALLDGDRMAFAFAFAELATEILLDGDGDGVPPDSTMAAILDAHSEVYQAQGMVMVQLGVSLADALANLRARAFLQSRDLTELARDVLSGRERFERDG</sequence>
<dbReference type="RefSeq" id="WP_271634455.1">
    <property type="nucleotide sequence ID" value="NZ_CP094970.1"/>
</dbReference>
<keyword evidence="3" id="KW-1185">Reference proteome</keyword>
<feature type="domain" description="ANTAR" evidence="1">
    <location>
        <begin position="174"/>
        <end position="229"/>
    </location>
</feature>
<evidence type="ECO:0000313" key="3">
    <source>
        <dbReference type="Proteomes" id="UP001164390"/>
    </source>
</evidence>
<reference evidence="2" key="1">
    <citation type="submission" date="2022-01" db="EMBL/GenBank/DDBJ databases">
        <title>Nocardioidaceae gen. sp. A5X3R13.</title>
        <authorList>
            <person name="Lopez Marin M.A."/>
            <person name="Uhlik O."/>
        </authorList>
    </citation>
    <scope>NUCLEOTIDE SEQUENCE</scope>
    <source>
        <strain evidence="2">A5X3R13</strain>
    </source>
</reference>
<organism evidence="2 3">
    <name type="scientific">Solicola gregarius</name>
    <dbReference type="NCBI Taxonomy" id="2908642"/>
    <lineage>
        <taxon>Bacteria</taxon>
        <taxon>Bacillati</taxon>
        <taxon>Actinomycetota</taxon>
        <taxon>Actinomycetes</taxon>
        <taxon>Propionibacteriales</taxon>
        <taxon>Nocardioidaceae</taxon>
        <taxon>Solicola</taxon>
    </lineage>
</organism>
<accession>A0AA46YLL8</accession>
<evidence type="ECO:0000313" key="2">
    <source>
        <dbReference type="EMBL" id="UYM05636.1"/>
    </source>
</evidence>
<dbReference type="SUPFAM" id="SSF55781">
    <property type="entry name" value="GAF domain-like"/>
    <property type="match status" value="1"/>
</dbReference>
<dbReference type="Gene3D" id="3.30.450.40">
    <property type="match status" value="1"/>
</dbReference>
<dbReference type="Proteomes" id="UP001164390">
    <property type="component" value="Chromosome"/>
</dbReference>
<dbReference type="InterPro" id="IPR029016">
    <property type="entry name" value="GAF-like_dom_sf"/>
</dbReference>
<dbReference type="SMART" id="SM01012">
    <property type="entry name" value="ANTAR"/>
    <property type="match status" value="1"/>
</dbReference>
<proteinExistence type="predicted"/>
<dbReference type="GO" id="GO:0003723">
    <property type="term" value="F:RNA binding"/>
    <property type="evidence" value="ECO:0007669"/>
    <property type="project" value="InterPro"/>
</dbReference>
<dbReference type="InterPro" id="IPR003018">
    <property type="entry name" value="GAF"/>
</dbReference>
<dbReference type="InterPro" id="IPR005561">
    <property type="entry name" value="ANTAR"/>
</dbReference>
<dbReference type="EMBL" id="CP094970">
    <property type="protein sequence ID" value="UYM05636.1"/>
    <property type="molecule type" value="Genomic_DNA"/>
</dbReference>